<accession>A0AAP8MVJ9</accession>
<reference evidence="2" key="1">
    <citation type="submission" date="2016-07" db="EMBL/GenBank/DDBJ databases">
        <title>Nontailed viruses are major unrecognized killers of bacteria in the ocean.</title>
        <authorList>
            <person name="Kauffman K."/>
            <person name="Hussain F."/>
            <person name="Yang J."/>
            <person name="Arevalo P."/>
            <person name="Brown J."/>
            <person name="Cutler M."/>
            <person name="Kelly L."/>
            <person name="Polz M.F."/>
        </authorList>
    </citation>
    <scope>NUCLEOTIDE SEQUENCE [LARGE SCALE GENOMIC DNA]</scope>
    <source>
        <strain evidence="2">10N.222.49.A5</strain>
    </source>
</reference>
<dbReference type="RefSeq" id="WP_017030681.1">
    <property type="nucleotide sequence ID" value="NZ_MCTO01000095.1"/>
</dbReference>
<name>A0AAP8MVJ9_9VIBR</name>
<gene>
    <name evidence="1" type="ORF">BCS93_02815</name>
</gene>
<protein>
    <submittedName>
        <fullName evidence="1">Uncharacterized protein</fullName>
    </submittedName>
</protein>
<organism evidence="1 2">
    <name type="scientific">Vibrio breoganii</name>
    <dbReference type="NCBI Taxonomy" id="553239"/>
    <lineage>
        <taxon>Bacteria</taxon>
        <taxon>Pseudomonadati</taxon>
        <taxon>Pseudomonadota</taxon>
        <taxon>Gammaproteobacteria</taxon>
        <taxon>Vibrionales</taxon>
        <taxon>Vibrionaceae</taxon>
        <taxon>Vibrio</taxon>
    </lineage>
</organism>
<dbReference type="AlphaFoldDB" id="A0AAP8MVJ9"/>
<sequence>MWVNNFLVGDDPFLDHYYWLLLSESATNLLTPFKQQQWLTEARHADDLKETLSQIEHRYLTQHRVIPLWKKSIAFQSHQTLRGTNINSLGFMNIAKIWFDKRES</sequence>
<dbReference type="Proteomes" id="UP000235611">
    <property type="component" value="Unassembled WGS sequence"/>
</dbReference>
<evidence type="ECO:0000313" key="2">
    <source>
        <dbReference type="Proteomes" id="UP000235611"/>
    </source>
</evidence>
<evidence type="ECO:0000313" key="1">
    <source>
        <dbReference type="EMBL" id="PMP10077.1"/>
    </source>
</evidence>
<comment type="caution">
    <text evidence="1">The sequence shown here is derived from an EMBL/GenBank/DDBJ whole genome shotgun (WGS) entry which is preliminary data.</text>
</comment>
<dbReference type="EMBL" id="MDBO01000076">
    <property type="protein sequence ID" value="PMP10077.1"/>
    <property type="molecule type" value="Genomic_DNA"/>
</dbReference>
<proteinExistence type="predicted"/>